<dbReference type="OrthoDB" id="10252354at2759"/>
<evidence type="ECO:0000256" key="1">
    <source>
        <dbReference type="ARBA" id="ARBA00022679"/>
    </source>
</evidence>
<feature type="region of interest" description="Disordered" evidence="11">
    <location>
        <begin position="51"/>
        <end position="105"/>
    </location>
</feature>
<dbReference type="PROSITE" id="PS50011">
    <property type="entry name" value="PROTEIN_KINASE_DOM"/>
    <property type="match status" value="1"/>
</dbReference>
<feature type="region of interest" description="Disordered" evidence="11">
    <location>
        <begin position="140"/>
        <end position="172"/>
    </location>
</feature>
<evidence type="ECO:0000256" key="10">
    <source>
        <dbReference type="PROSITE-ProRule" id="PRU10141"/>
    </source>
</evidence>
<dbReference type="Proteomes" id="UP001165085">
    <property type="component" value="Unassembled WGS sequence"/>
</dbReference>
<evidence type="ECO:0000313" key="14">
    <source>
        <dbReference type="Proteomes" id="UP001165085"/>
    </source>
</evidence>
<feature type="binding site" evidence="10">
    <location>
        <position position="299"/>
    </location>
    <ligand>
        <name>ATP</name>
        <dbReference type="ChEBI" id="CHEBI:30616"/>
    </ligand>
</feature>
<comment type="catalytic activity">
    <reaction evidence="8">
        <text>L-threonyl-[protein] + ATP = O-phospho-L-threonyl-[protein] + ADP + H(+)</text>
        <dbReference type="Rhea" id="RHEA:46608"/>
        <dbReference type="Rhea" id="RHEA-COMP:11060"/>
        <dbReference type="Rhea" id="RHEA-COMP:11605"/>
        <dbReference type="ChEBI" id="CHEBI:15378"/>
        <dbReference type="ChEBI" id="CHEBI:30013"/>
        <dbReference type="ChEBI" id="CHEBI:30616"/>
        <dbReference type="ChEBI" id="CHEBI:61977"/>
        <dbReference type="ChEBI" id="CHEBI:456216"/>
        <dbReference type="EC" id="2.7.12.2"/>
    </reaction>
</comment>
<keyword evidence="14" id="KW-1185">Reference proteome</keyword>
<evidence type="ECO:0000256" key="3">
    <source>
        <dbReference type="ARBA" id="ARBA00022777"/>
    </source>
</evidence>
<sequence>MDSNREYTGAGASIEESQKVLFIKELKEIMQDESKPPEQLIKHLKEKGEEILKISGMDDPDDTTGPDTLFLDEKTKDQEAGQVENDSELVHGGEGPGGEEEDEAGLDNSASIQRLAASFVLERTAEFRINQKHADILKAKDSFGRQPTDTSMNSNNSSISNDNVDLASLLPPPRMSIDVDLANENTSSSQNLSAQNSESTPTSANPGALARRRVTSYEVIKFKDTNGKTESWVLSDNGAMRLDDYERMVGPDGIEDDQGKKVTQLIPSDFVQVNEVGRGASGHVFKALHRPTLTLVALKCMPMASRSKRIETKSELQVLYSQLKGLNETAQFPWGHLGVGEEFRSDDIVTFYDAYSTEDGYINLVMEYMEGGSLKDLIARGGCRNETVLRRIGLGVTRALSHLNKNKFLHRDVKPANVLLSVDGKVKLADFGISKDLNSTKELAQTFIGTFLYMSPERIASKDYDIKADVWSMGLMLFSVALGRYPIEIENQQAAYWELYDRFVTQDEHNLMDCFPKSFSADFRDFVERCLKKDPEERMTVEEALGHRFLSSGEVEVGGGGGFAEVGSMQVETSMLREARETELKELVAVCQEGGMKFSRKHDHFEALALQLGLEAEFVKDTFCPLKPKAKKGGEAGDAAAKTPQKRGSLVLRGMAAFQSFRVSPKKGSSTKKIVPVVSGSGGGGDGGEVGRENEFKTIGVE</sequence>
<dbReference type="InterPro" id="IPR011009">
    <property type="entry name" value="Kinase-like_dom_sf"/>
</dbReference>
<dbReference type="EC" id="2.7.12.2" evidence="6"/>
<feature type="domain" description="Protein kinase" evidence="12">
    <location>
        <begin position="270"/>
        <end position="550"/>
    </location>
</feature>
<comment type="catalytic activity">
    <reaction evidence="7">
        <text>L-seryl-[protein] + ATP = O-phospho-L-seryl-[protein] + ADP + H(+)</text>
        <dbReference type="Rhea" id="RHEA:17989"/>
        <dbReference type="Rhea" id="RHEA-COMP:9863"/>
        <dbReference type="Rhea" id="RHEA-COMP:11604"/>
        <dbReference type="ChEBI" id="CHEBI:15378"/>
        <dbReference type="ChEBI" id="CHEBI:29999"/>
        <dbReference type="ChEBI" id="CHEBI:30616"/>
        <dbReference type="ChEBI" id="CHEBI:83421"/>
        <dbReference type="ChEBI" id="CHEBI:456216"/>
        <dbReference type="EC" id="2.7.12.2"/>
    </reaction>
</comment>
<dbReference type="PROSITE" id="PS00108">
    <property type="entry name" value="PROTEIN_KINASE_ST"/>
    <property type="match status" value="1"/>
</dbReference>
<evidence type="ECO:0000259" key="12">
    <source>
        <dbReference type="PROSITE" id="PS50011"/>
    </source>
</evidence>
<dbReference type="EMBL" id="BRXY01000508">
    <property type="protein sequence ID" value="GMH98049.1"/>
    <property type="molecule type" value="Genomic_DNA"/>
</dbReference>
<comment type="similarity">
    <text evidence="5">Belongs to the protein kinase superfamily. STE Ser/Thr protein kinase family. MAP kinase kinase subfamily.</text>
</comment>
<gene>
    <name evidence="13" type="ORF">TrST_g10757</name>
</gene>
<keyword evidence="1" id="KW-0808">Transferase</keyword>
<evidence type="ECO:0000256" key="6">
    <source>
        <dbReference type="ARBA" id="ARBA00038999"/>
    </source>
</evidence>
<dbReference type="SMART" id="SM00220">
    <property type="entry name" value="S_TKc"/>
    <property type="match status" value="1"/>
</dbReference>
<dbReference type="InterPro" id="IPR017441">
    <property type="entry name" value="Protein_kinase_ATP_BS"/>
</dbReference>
<evidence type="ECO:0000256" key="11">
    <source>
        <dbReference type="SAM" id="MobiDB-lite"/>
    </source>
</evidence>
<comment type="catalytic activity">
    <reaction evidence="9">
        <text>L-tyrosyl-[protein] + ATP = O-phospho-L-tyrosyl-[protein] + ADP + H(+)</text>
        <dbReference type="Rhea" id="RHEA:10596"/>
        <dbReference type="Rhea" id="RHEA-COMP:10136"/>
        <dbReference type="Rhea" id="RHEA-COMP:20101"/>
        <dbReference type="ChEBI" id="CHEBI:15378"/>
        <dbReference type="ChEBI" id="CHEBI:30616"/>
        <dbReference type="ChEBI" id="CHEBI:46858"/>
        <dbReference type="ChEBI" id="CHEBI:61978"/>
        <dbReference type="ChEBI" id="CHEBI:456216"/>
        <dbReference type="EC" id="2.7.12.2"/>
    </reaction>
</comment>
<name>A0A9W7C2I8_9STRA</name>
<proteinExistence type="inferred from homology"/>
<keyword evidence="3" id="KW-0418">Kinase</keyword>
<protein>
    <recommendedName>
        <fullName evidence="6">mitogen-activated protein kinase kinase</fullName>
        <ecNumber evidence="6">2.7.12.2</ecNumber>
    </recommendedName>
</protein>
<reference evidence="14" key="1">
    <citation type="journal article" date="2023" name="Commun. Biol.">
        <title>Genome analysis of Parmales, the sister group of diatoms, reveals the evolutionary specialization of diatoms from phago-mixotrophs to photoautotrophs.</title>
        <authorList>
            <person name="Ban H."/>
            <person name="Sato S."/>
            <person name="Yoshikawa S."/>
            <person name="Yamada K."/>
            <person name="Nakamura Y."/>
            <person name="Ichinomiya M."/>
            <person name="Sato N."/>
            <person name="Blanc-Mathieu R."/>
            <person name="Endo H."/>
            <person name="Kuwata A."/>
            <person name="Ogata H."/>
        </authorList>
    </citation>
    <scope>NUCLEOTIDE SEQUENCE [LARGE SCALE GENOMIC DNA]</scope>
    <source>
        <strain evidence="14">NIES 3701</strain>
    </source>
</reference>
<feature type="compositionally biased region" description="Polar residues" evidence="11">
    <location>
        <begin position="184"/>
        <end position="205"/>
    </location>
</feature>
<evidence type="ECO:0000313" key="13">
    <source>
        <dbReference type="EMBL" id="GMH98049.1"/>
    </source>
</evidence>
<dbReference type="PANTHER" id="PTHR48013:SF9">
    <property type="entry name" value="DUAL SPECIFICITY MITOGEN-ACTIVATED PROTEIN KINASE KINASE 5"/>
    <property type="match status" value="1"/>
</dbReference>
<feature type="region of interest" description="Disordered" evidence="11">
    <location>
        <begin position="672"/>
        <end position="702"/>
    </location>
</feature>
<dbReference type="Pfam" id="PF00069">
    <property type="entry name" value="Pkinase"/>
    <property type="match status" value="1"/>
</dbReference>
<evidence type="ECO:0000256" key="4">
    <source>
        <dbReference type="ARBA" id="ARBA00022840"/>
    </source>
</evidence>
<organism evidence="13 14">
    <name type="scientific">Triparma strigata</name>
    <dbReference type="NCBI Taxonomy" id="1606541"/>
    <lineage>
        <taxon>Eukaryota</taxon>
        <taxon>Sar</taxon>
        <taxon>Stramenopiles</taxon>
        <taxon>Ochrophyta</taxon>
        <taxon>Bolidophyceae</taxon>
        <taxon>Parmales</taxon>
        <taxon>Triparmaceae</taxon>
        <taxon>Triparma</taxon>
    </lineage>
</organism>
<keyword evidence="2 10" id="KW-0547">Nucleotide-binding</keyword>
<dbReference type="InterPro" id="IPR008271">
    <property type="entry name" value="Ser/Thr_kinase_AS"/>
</dbReference>
<evidence type="ECO:0000256" key="2">
    <source>
        <dbReference type="ARBA" id="ARBA00022741"/>
    </source>
</evidence>
<evidence type="ECO:0000256" key="8">
    <source>
        <dbReference type="ARBA" id="ARBA00049299"/>
    </source>
</evidence>
<dbReference type="SUPFAM" id="SSF56112">
    <property type="entry name" value="Protein kinase-like (PK-like)"/>
    <property type="match status" value="1"/>
</dbReference>
<dbReference type="PANTHER" id="PTHR48013">
    <property type="entry name" value="DUAL SPECIFICITY MITOGEN-ACTIVATED PROTEIN KINASE KINASE 5-RELATED"/>
    <property type="match status" value="1"/>
</dbReference>
<comment type="caution">
    <text evidence="13">The sequence shown here is derived from an EMBL/GenBank/DDBJ whole genome shotgun (WGS) entry which is preliminary data.</text>
</comment>
<evidence type="ECO:0000256" key="5">
    <source>
        <dbReference type="ARBA" id="ARBA00038035"/>
    </source>
</evidence>
<feature type="compositionally biased region" description="Low complexity" evidence="11">
    <location>
        <begin position="151"/>
        <end position="163"/>
    </location>
</feature>
<dbReference type="Gene3D" id="1.10.510.10">
    <property type="entry name" value="Transferase(Phosphotransferase) domain 1"/>
    <property type="match status" value="1"/>
</dbReference>
<evidence type="ECO:0000256" key="9">
    <source>
        <dbReference type="ARBA" id="ARBA00051693"/>
    </source>
</evidence>
<evidence type="ECO:0000256" key="7">
    <source>
        <dbReference type="ARBA" id="ARBA00049014"/>
    </source>
</evidence>
<dbReference type="InterPro" id="IPR000719">
    <property type="entry name" value="Prot_kinase_dom"/>
</dbReference>
<dbReference type="GO" id="GO:0005524">
    <property type="term" value="F:ATP binding"/>
    <property type="evidence" value="ECO:0007669"/>
    <property type="project" value="UniProtKB-UniRule"/>
</dbReference>
<dbReference type="Gene3D" id="3.30.200.20">
    <property type="entry name" value="Phosphorylase Kinase, domain 1"/>
    <property type="match status" value="1"/>
</dbReference>
<dbReference type="PROSITE" id="PS00107">
    <property type="entry name" value="PROTEIN_KINASE_ATP"/>
    <property type="match status" value="1"/>
</dbReference>
<keyword evidence="4 10" id="KW-0067">ATP-binding</keyword>
<feature type="region of interest" description="Disordered" evidence="11">
    <location>
        <begin position="184"/>
        <end position="210"/>
    </location>
</feature>
<dbReference type="GO" id="GO:0004708">
    <property type="term" value="F:MAP kinase kinase activity"/>
    <property type="evidence" value="ECO:0007669"/>
    <property type="project" value="UniProtKB-EC"/>
</dbReference>
<dbReference type="AlphaFoldDB" id="A0A9W7C2I8"/>
<accession>A0A9W7C2I8</accession>